<evidence type="ECO:0000256" key="8">
    <source>
        <dbReference type="ARBA" id="ARBA00022932"/>
    </source>
</evidence>
<accession>A0A4Y2VCF0</accession>
<feature type="domain" description="Retroviral polymerase SH3-like" evidence="10">
    <location>
        <begin position="55"/>
        <end position="113"/>
    </location>
</feature>
<dbReference type="GO" id="GO:0006310">
    <property type="term" value="P:DNA recombination"/>
    <property type="evidence" value="ECO:0007669"/>
    <property type="project" value="UniProtKB-KW"/>
</dbReference>
<evidence type="ECO:0000256" key="5">
    <source>
        <dbReference type="ARBA" id="ARBA00022842"/>
    </source>
</evidence>
<keyword evidence="12" id="KW-1185">Reference proteome</keyword>
<protein>
    <recommendedName>
        <fullName evidence="10">Retroviral polymerase SH3-like domain-containing protein</fullName>
    </recommendedName>
</protein>
<evidence type="ECO:0000256" key="2">
    <source>
        <dbReference type="ARBA" id="ARBA00022723"/>
    </source>
</evidence>
<evidence type="ECO:0000259" key="10">
    <source>
        <dbReference type="Pfam" id="PF25597"/>
    </source>
</evidence>
<proteinExistence type="predicted"/>
<keyword evidence="2" id="KW-0479">Metal-binding</keyword>
<keyword evidence="7" id="KW-0695">RNA-directed DNA polymerase</keyword>
<keyword evidence="5" id="KW-0460">Magnesium</keyword>
<reference evidence="11 12" key="1">
    <citation type="journal article" date="2019" name="Sci. Rep.">
        <title>Orb-weaving spider Araneus ventricosus genome elucidates the spidroin gene catalogue.</title>
        <authorList>
            <person name="Kono N."/>
            <person name="Nakamura H."/>
            <person name="Ohtoshi R."/>
            <person name="Moran D.A.P."/>
            <person name="Shinohara A."/>
            <person name="Yoshida Y."/>
            <person name="Fujiwara M."/>
            <person name="Mori M."/>
            <person name="Tomita M."/>
            <person name="Arakawa K."/>
        </authorList>
    </citation>
    <scope>NUCLEOTIDE SEQUENCE [LARGE SCALE GENOMIC DNA]</scope>
</reference>
<evidence type="ECO:0000256" key="9">
    <source>
        <dbReference type="ARBA" id="ARBA00023172"/>
    </source>
</evidence>
<keyword evidence="4" id="KW-0378">Hydrolase</keyword>
<dbReference type="GO" id="GO:0015074">
    <property type="term" value="P:DNA integration"/>
    <property type="evidence" value="ECO:0007669"/>
    <property type="project" value="UniProtKB-KW"/>
</dbReference>
<keyword evidence="9" id="KW-0233">DNA recombination</keyword>
<dbReference type="Pfam" id="PF25597">
    <property type="entry name" value="SH3_retrovirus"/>
    <property type="match status" value="1"/>
</dbReference>
<dbReference type="GO" id="GO:0004519">
    <property type="term" value="F:endonuclease activity"/>
    <property type="evidence" value="ECO:0007669"/>
    <property type="project" value="UniProtKB-KW"/>
</dbReference>
<evidence type="ECO:0000256" key="4">
    <source>
        <dbReference type="ARBA" id="ARBA00022801"/>
    </source>
</evidence>
<evidence type="ECO:0000256" key="6">
    <source>
        <dbReference type="ARBA" id="ARBA00022908"/>
    </source>
</evidence>
<dbReference type="GO" id="GO:0016787">
    <property type="term" value="F:hydrolase activity"/>
    <property type="evidence" value="ECO:0007669"/>
    <property type="project" value="UniProtKB-KW"/>
</dbReference>
<evidence type="ECO:0000256" key="3">
    <source>
        <dbReference type="ARBA" id="ARBA00022759"/>
    </source>
</evidence>
<keyword evidence="3" id="KW-0255">Endonuclease</keyword>
<gene>
    <name evidence="11" type="ORF">AVEN_167390_1</name>
</gene>
<dbReference type="PANTHER" id="PTHR42648:SF11">
    <property type="entry name" value="TRANSPOSON TY4-P GAG-POL POLYPROTEIN"/>
    <property type="match status" value="1"/>
</dbReference>
<dbReference type="Proteomes" id="UP000499080">
    <property type="component" value="Unassembled WGS sequence"/>
</dbReference>
<evidence type="ECO:0000313" key="11">
    <source>
        <dbReference type="EMBL" id="GBO22963.1"/>
    </source>
</evidence>
<comment type="caution">
    <text evidence="11">The sequence shown here is derived from an EMBL/GenBank/DDBJ whole genome shotgun (WGS) entry which is preliminary data.</text>
</comment>
<keyword evidence="6" id="KW-0229">DNA integration</keyword>
<dbReference type="InterPro" id="IPR057670">
    <property type="entry name" value="SH3_retrovirus"/>
</dbReference>
<dbReference type="EMBL" id="BGPR01046017">
    <property type="protein sequence ID" value="GBO22963.1"/>
    <property type="molecule type" value="Genomic_DNA"/>
</dbReference>
<evidence type="ECO:0000256" key="7">
    <source>
        <dbReference type="ARBA" id="ARBA00022918"/>
    </source>
</evidence>
<dbReference type="GO" id="GO:0003964">
    <property type="term" value="F:RNA-directed DNA polymerase activity"/>
    <property type="evidence" value="ECO:0007669"/>
    <property type="project" value="UniProtKB-KW"/>
</dbReference>
<name>A0A4Y2VCF0_ARAVE</name>
<evidence type="ECO:0000313" key="12">
    <source>
        <dbReference type="Proteomes" id="UP000499080"/>
    </source>
</evidence>
<keyword evidence="8" id="KW-0239">DNA-directed DNA polymerase</keyword>
<dbReference type="InterPro" id="IPR039537">
    <property type="entry name" value="Retrotran_Ty1/copia-like"/>
</dbReference>
<keyword evidence="1" id="KW-0540">Nuclease</keyword>
<dbReference type="GO" id="GO:0046872">
    <property type="term" value="F:metal ion binding"/>
    <property type="evidence" value="ECO:0007669"/>
    <property type="project" value="UniProtKB-KW"/>
</dbReference>
<keyword evidence="8" id="KW-0548">Nucleotidyltransferase</keyword>
<dbReference type="PANTHER" id="PTHR42648">
    <property type="entry name" value="TRANSPOSASE, PUTATIVE-RELATED"/>
    <property type="match status" value="1"/>
</dbReference>
<keyword evidence="8" id="KW-0808">Transferase</keyword>
<dbReference type="GO" id="GO:0003887">
    <property type="term" value="F:DNA-directed DNA polymerase activity"/>
    <property type="evidence" value="ECO:0007669"/>
    <property type="project" value="UniProtKB-KW"/>
</dbReference>
<sequence length="237" mass="28192">MLYDSKLPKNCCEYAIQAAAFLDYKIPCTIINDHTPYELKYSTMPDLSKIRIFGCDGYFKVSDTQRRKLDPRSKKMIFIGYSSMGYGVLDPVARRITVSRNVRFDEKKIISDKLSATPNIENQEDTLDLGEEEEKEMGIKLEETERAIDDKYPEFRRSQRERKPPVRYPFNEELTYDEIEFLPEEEQSNWKNAMDEEMLYMETNKVWDLVELPEKEKQPITCKWIFKRKRDGKYKLV</sequence>
<evidence type="ECO:0000256" key="1">
    <source>
        <dbReference type="ARBA" id="ARBA00022722"/>
    </source>
</evidence>
<dbReference type="AlphaFoldDB" id="A0A4Y2VCF0"/>
<organism evidence="11 12">
    <name type="scientific">Araneus ventricosus</name>
    <name type="common">Orbweaver spider</name>
    <name type="synonym">Epeira ventricosa</name>
    <dbReference type="NCBI Taxonomy" id="182803"/>
    <lineage>
        <taxon>Eukaryota</taxon>
        <taxon>Metazoa</taxon>
        <taxon>Ecdysozoa</taxon>
        <taxon>Arthropoda</taxon>
        <taxon>Chelicerata</taxon>
        <taxon>Arachnida</taxon>
        <taxon>Araneae</taxon>
        <taxon>Araneomorphae</taxon>
        <taxon>Entelegynae</taxon>
        <taxon>Araneoidea</taxon>
        <taxon>Araneidae</taxon>
        <taxon>Araneus</taxon>
    </lineage>
</organism>
<dbReference type="OrthoDB" id="8048980at2759"/>